<dbReference type="HOGENOM" id="CLU_2762107_0_0_1"/>
<accession>A0A0E0EQM3</accession>
<dbReference type="Proteomes" id="UP000008021">
    <property type="component" value="Chromosome 9"/>
</dbReference>
<protein>
    <submittedName>
        <fullName evidence="2">Uncharacterized protein</fullName>
    </submittedName>
</protein>
<evidence type="ECO:0000256" key="1">
    <source>
        <dbReference type="SAM" id="MobiDB-lite"/>
    </source>
</evidence>
<name>A0A0E0EQM3_9ORYZ</name>
<reference evidence="2" key="2">
    <citation type="submission" date="2018-05" db="EMBL/GenBank/DDBJ databases">
        <title>OmerRS3 (Oryza meridionalis Reference Sequence Version 3).</title>
        <authorList>
            <person name="Zhang J."/>
            <person name="Kudrna D."/>
            <person name="Lee S."/>
            <person name="Talag J."/>
            <person name="Welchert J."/>
            <person name="Wing R.A."/>
        </authorList>
    </citation>
    <scope>NUCLEOTIDE SEQUENCE [LARGE SCALE GENOMIC DNA]</scope>
    <source>
        <strain evidence="2">cv. OR44</strain>
    </source>
</reference>
<evidence type="ECO:0000313" key="3">
    <source>
        <dbReference type="Proteomes" id="UP000008021"/>
    </source>
</evidence>
<dbReference type="EnsemblPlants" id="OMERI09G04000.1">
    <property type="protein sequence ID" value="OMERI09G04000.1"/>
    <property type="gene ID" value="OMERI09G04000"/>
</dbReference>
<organism evidence="2">
    <name type="scientific">Oryza meridionalis</name>
    <dbReference type="NCBI Taxonomy" id="40149"/>
    <lineage>
        <taxon>Eukaryota</taxon>
        <taxon>Viridiplantae</taxon>
        <taxon>Streptophyta</taxon>
        <taxon>Embryophyta</taxon>
        <taxon>Tracheophyta</taxon>
        <taxon>Spermatophyta</taxon>
        <taxon>Magnoliopsida</taxon>
        <taxon>Liliopsida</taxon>
        <taxon>Poales</taxon>
        <taxon>Poaceae</taxon>
        <taxon>BOP clade</taxon>
        <taxon>Oryzoideae</taxon>
        <taxon>Oryzeae</taxon>
        <taxon>Oryzinae</taxon>
        <taxon>Oryza</taxon>
    </lineage>
</organism>
<dbReference type="AlphaFoldDB" id="A0A0E0EQM3"/>
<feature type="compositionally biased region" description="Low complexity" evidence="1">
    <location>
        <begin position="44"/>
        <end position="57"/>
    </location>
</feature>
<dbReference type="Gramene" id="OMERI09G04000.1">
    <property type="protein sequence ID" value="OMERI09G04000.1"/>
    <property type="gene ID" value="OMERI09G04000"/>
</dbReference>
<reference evidence="2" key="1">
    <citation type="submission" date="2015-04" db="UniProtKB">
        <authorList>
            <consortium name="EnsemblPlants"/>
        </authorList>
    </citation>
    <scope>IDENTIFICATION</scope>
</reference>
<evidence type="ECO:0000313" key="2">
    <source>
        <dbReference type="EnsemblPlants" id="OMERI09G04000.1"/>
    </source>
</evidence>
<keyword evidence="3" id="KW-1185">Reference proteome</keyword>
<feature type="region of interest" description="Disordered" evidence="1">
    <location>
        <begin position="44"/>
        <end position="70"/>
    </location>
</feature>
<proteinExistence type="predicted"/>
<sequence length="70" mass="7348">MRFRDAPAPPPNARLARSAAAACCSDDAWSASESATIDLHQRSQLSSSSGSLCSIYSWTPSDDWGGKSGT</sequence>